<evidence type="ECO:0000313" key="2">
    <source>
        <dbReference type="Proteomes" id="UP001218218"/>
    </source>
</evidence>
<organism evidence="1 2">
    <name type="scientific">Mycena albidolilacea</name>
    <dbReference type="NCBI Taxonomy" id="1033008"/>
    <lineage>
        <taxon>Eukaryota</taxon>
        <taxon>Fungi</taxon>
        <taxon>Dikarya</taxon>
        <taxon>Basidiomycota</taxon>
        <taxon>Agaricomycotina</taxon>
        <taxon>Agaricomycetes</taxon>
        <taxon>Agaricomycetidae</taxon>
        <taxon>Agaricales</taxon>
        <taxon>Marasmiineae</taxon>
        <taxon>Mycenaceae</taxon>
        <taxon>Mycena</taxon>
    </lineage>
</organism>
<comment type="caution">
    <text evidence="1">The sequence shown here is derived from an EMBL/GenBank/DDBJ whole genome shotgun (WGS) entry which is preliminary data.</text>
</comment>
<dbReference type="AlphaFoldDB" id="A0AAD7AQZ0"/>
<accession>A0AAD7AQZ0</accession>
<gene>
    <name evidence="1" type="ORF">DFH08DRAFT_948344</name>
</gene>
<evidence type="ECO:0000313" key="1">
    <source>
        <dbReference type="EMBL" id="KAJ7366313.1"/>
    </source>
</evidence>
<sequence>MDHYSAYFSSIQALFPNVNVLPTHHNSMHILDILKNWGPLASQNEFMGERANNTLQKVKTNDHFCSDILLAWGIYSSIPNTELRWGSSPRFPTLAIWEGMCGLAPLKGACLEAGAATPLVTEAAVGVWRPTRAAKGASTEEQAVAGVFAGTGPVVLDTLGWLGGLR</sequence>
<protein>
    <submittedName>
        <fullName evidence="1">Uncharacterized protein</fullName>
    </submittedName>
</protein>
<dbReference type="Proteomes" id="UP001218218">
    <property type="component" value="Unassembled WGS sequence"/>
</dbReference>
<keyword evidence="2" id="KW-1185">Reference proteome</keyword>
<reference evidence="1" key="1">
    <citation type="submission" date="2023-03" db="EMBL/GenBank/DDBJ databases">
        <title>Massive genome expansion in bonnet fungi (Mycena s.s.) driven by repeated elements and novel gene families across ecological guilds.</title>
        <authorList>
            <consortium name="Lawrence Berkeley National Laboratory"/>
            <person name="Harder C.B."/>
            <person name="Miyauchi S."/>
            <person name="Viragh M."/>
            <person name="Kuo A."/>
            <person name="Thoen E."/>
            <person name="Andreopoulos B."/>
            <person name="Lu D."/>
            <person name="Skrede I."/>
            <person name="Drula E."/>
            <person name="Henrissat B."/>
            <person name="Morin E."/>
            <person name="Kohler A."/>
            <person name="Barry K."/>
            <person name="LaButti K."/>
            <person name="Morin E."/>
            <person name="Salamov A."/>
            <person name="Lipzen A."/>
            <person name="Mereny Z."/>
            <person name="Hegedus B."/>
            <person name="Baldrian P."/>
            <person name="Stursova M."/>
            <person name="Weitz H."/>
            <person name="Taylor A."/>
            <person name="Grigoriev I.V."/>
            <person name="Nagy L.G."/>
            <person name="Martin F."/>
            <person name="Kauserud H."/>
        </authorList>
    </citation>
    <scope>NUCLEOTIDE SEQUENCE</scope>
    <source>
        <strain evidence="1">CBHHK002</strain>
    </source>
</reference>
<proteinExistence type="predicted"/>
<dbReference type="EMBL" id="JARIHO010000002">
    <property type="protein sequence ID" value="KAJ7366313.1"/>
    <property type="molecule type" value="Genomic_DNA"/>
</dbReference>
<name>A0AAD7AQZ0_9AGAR</name>